<dbReference type="PANTHER" id="PTHR47515">
    <property type="entry name" value="LOW CALCIUM RESPONSE LOCUS PROTEIN T"/>
    <property type="match status" value="1"/>
</dbReference>
<feature type="domain" description="Integrase catalytic" evidence="1">
    <location>
        <begin position="111"/>
        <end position="272"/>
    </location>
</feature>
<evidence type="ECO:0000313" key="2">
    <source>
        <dbReference type="EMBL" id="SUA50904.1"/>
    </source>
</evidence>
<dbReference type="EMBL" id="UGSB01000001">
    <property type="protein sequence ID" value="SUA50904.1"/>
    <property type="molecule type" value="Genomic_DNA"/>
</dbReference>
<dbReference type="PROSITE" id="PS50994">
    <property type="entry name" value="INTEGRASE"/>
    <property type="match status" value="1"/>
</dbReference>
<dbReference type="Pfam" id="PF13683">
    <property type="entry name" value="rve_3"/>
    <property type="match status" value="1"/>
</dbReference>
<sequence>MPVATRKQWASELQAGYRVSIVMSCQVVGISRTAYYYHKRLVDDSEVIHALQALVERHPRWGFPKYFKRLRALGYRWNHKRVQRVYTDLKLQFRTKRKQRLPVRQPMPLAQPASPQQCWSMDFMSDALESKRKFRTFNVIDDFNREVLGIDVAISIASARVTRYLDEIALKHGYPERIRVDNGSEFTSHKFMKWAEERSIYIDFIEPGSPYQNAYIERFNKTYREELLDCYLFNNLEEVRYLTEEWITVYNHERPHDSLNDLSPMEYKKQVMSTDELC</sequence>
<dbReference type="Pfam" id="PF13276">
    <property type="entry name" value="HTH_21"/>
    <property type="match status" value="1"/>
</dbReference>
<evidence type="ECO:0000313" key="5">
    <source>
        <dbReference type="Proteomes" id="UP000254603"/>
    </source>
</evidence>
<dbReference type="EMBL" id="UGSB01000002">
    <property type="protein sequence ID" value="SUB29799.1"/>
    <property type="molecule type" value="Genomic_DNA"/>
</dbReference>
<evidence type="ECO:0000259" key="1">
    <source>
        <dbReference type="PROSITE" id="PS50994"/>
    </source>
</evidence>
<dbReference type="InterPro" id="IPR036397">
    <property type="entry name" value="RNaseH_sf"/>
</dbReference>
<dbReference type="InterPro" id="IPR012337">
    <property type="entry name" value="RNaseH-like_sf"/>
</dbReference>
<dbReference type="Gene3D" id="3.30.420.10">
    <property type="entry name" value="Ribonuclease H-like superfamily/Ribonuclease H"/>
    <property type="match status" value="1"/>
</dbReference>
<accession>A0A378XCH6</accession>
<gene>
    <name evidence="2" type="ORF">NCTC11997_00412</name>
    <name evidence="3" type="ORF">NCTC11997_00653</name>
    <name evidence="4" type="ORF">NCTC11997_02736</name>
</gene>
<dbReference type="InterPro" id="IPR048020">
    <property type="entry name" value="Transpos_IS3"/>
</dbReference>
<dbReference type="AlphaFoldDB" id="A0A378XCH6"/>
<evidence type="ECO:0000313" key="3">
    <source>
        <dbReference type="EMBL" id="SUA51541.1"/>
    </source>
</evidence>
<dbReference type="GO" id="GO:0015074">
    <property type="term" value="P:DNA integration"/>
    <property type="evidence" value="ECO:0007669"/>
    <property type="project" value="InterPro"/>
</dbReference>
<name>A0A378XCH6_9BURK</name>
<dbReference type="NCBIfam" id="NF033516">
    <property type="entry name" value="transpos_IS3"/>
    <property type="match status" value="1"/>
</dbReference>
<dbReference type="EMBL" id="UGSB01000001">
    <property type="protein sequence ID" value="SUA51541.1"/>
    <property type="molecule type" value="Genomic_DNA"/>
</dbReference>
<dbReference type="InterPro" id="IPR001584">
    <property type="entry name" value="Integrase_cat-core"/>
</dbReference>
<dbReference type="InterPro" id="IPR025948">
    <property type="entry name" value="HTH-like_dom"/>
</dbReference>
<organism evidence="3 5">
    <name type="scientific">Oligella ureolytica</name>
    <dbReference type="NCBI Taxonomy" id="90244"/>
    <lineage>
        <taxon>Bacteria</taxon>
        <taxon>Pseudomonadati</taxon>
        <taxon>Pseudomonadota</taxon>
        <taxon>Betaproteobacteria</taxon>
        <taxon>Burkholderiales</taxon>
        <taxon>Alcaligenaceae</taxon>
        <taxon>Oligella</taxon>
    </lineage>
</organism>
<proteinExistence type="predicted"/>
<dbReference type="SUPFAM" id="SSF53098">
    <property type="entry name" value="Ribonuclease H-like"/>
    <property type="match status" value="1"/>
</dbReference>
<dbReference type="Proteomes" id="UP000254603">
    <property type="component" value="Unassembled WGS sequence"/>
</dbReference>
<evidence type="ECO:0000313" key="4">
    <source>
        <dbReference type="EMBL" id="SUB29799.1"/>
    </source>
</evidence>
<protein>
    <submittedName>
        <fullName evidence="3">Integrase core domain</fullName>
    </submittedName>
</protein>
<reference evidence="3 5" key="1">
    <citation type="submission" date="2018-06" db="EMBL/GenBank/DDBJ databases">
        <authorList>
            <consortium name="Pathogen Informatics"/>
            <person name="Doyle S."/>
        </authorList>
    </citation>
    <scope>NUCLEOTIDE SEQUENCE [LARGE SCALE GENOMIC DNA]</scope>
    <source>
        <strain evidence="3 5">NCTC11997</strain>
    </source>
</reference>
<dbReference type="GO" id="GO:0003676">
    <property type="term" value="F:nucleic acid binding"/>
    <property type="evidence" value="ECO:0007669"/>
    <property type="project" value="InterPro"/>
</dbReference>
<dbReference type="PANTHER" id="PTHR47515:SF2">
    <property type="entry name" value="INTEGRASE CORE DOMAIN PROTEIN"/>
    <property type="match status" value="1"/>
</dbReference>